<accession>A0A9I9EE83</accession>
<organism evidence="1">
    <name type="scientific">Cucumis melo</name>
    <name type="common">Muskmelon</name>
    <dbReference type="NCBI Taxonomy" id="3656"/>
    <lineage>
        <taxon>Eukaryota</taxon>
        <taxon>Viridiplantae</taxon>
        <taxon>Streptophyta</taxon>
        <taxon>Embryophyta</taxon>
        <taxon>Tracheophyta</taxon>
        <taxon>Spermatophyta</taxon>
        <taxon>Magnoliopsida</taxon>
        <taxon>eudicotyledons</taxon>
        <taxon>Gunneridae</taxon>
        <taxon>Pentapetalae</taxon>
        <taxon>rosids</taxon>
        <taxon>fabids</taxon>
        <taxon>Cucurbitales</taxon>
        <taxon>Cucurbitaceae</taxon>
        <taxon>Benincaseae</taxon>
        <taxon>Cucumis</taxon>
    </lineage>
</organism>
<dbReference type="EnsemblPlants" id="MELO3C032573.2.1">
    <property type="protein sequence ID" value="MELO3C032573.2.1"/>
    <property type="gene ID" value="MELO3C032573.2"/>
</dbReference>
<name>A0A9I9EE83_CUCME</name>
<evidence type="ECO:0000313" key="1">
    <source>
        <dbReference type="EnsemblPlants" id="MELO3C032573.2.1"/>
    </source>
</evidence>
<protein>
    <submittedName>
        <fullName evidence="1">Uncharacterized protein</fullName>
    </submittedName>
</protein>
<sequence length="97" mass="11643">MSYGRLWMPLKAVIYRCGDFIVCFCWDHREVLTIHHCQFCVRCGSNNLYLQLIIYKSLTFHTILKIVKEKMSSSICMEICEKDKRQRHYGVTIWYKA</sequence>
<reference evidence="1" key="1">
    <citation type="submission" date="2023-03" db="UniProtKB">
        <authorList>
            <consortium name="EnsemblPlants"/>
        </authorList>
    </citation>
    <scope>IDENTIFICATION</scope>
</reference>
<dbReference type="Gramene" id="MELO3C032573.2.1">
    <property type="protein sequence ID" value="MELO3C032573.2.1"/>
    <property type="gene ID" value="MELO3C032573.2"/>
</dbReference>
<proteinExistence type="predicted"/>
<dbReference type="AlphaFoldDB" id="A0A9I9EE83"/>